<dbReference type="KEGG" id="nba:CUN60_10960"/>
<dbReference type="RefSeq" id="WP_102952077.1">
    <property type="nucleotide sequence ID" value="NZ_CP024847.1"/>
</dbReference>
<evidence type="ECO:0000313" key="3">
    <source>
        <dbReference type="EMBL" id="AUR52789.1"/>
    </source>
</evidence>
<evidence type="ECO:0000256" key="2">
    <source>
        <dbReference type="SAM" id="SignalP"/>
    </source>
</evidence>
<keyword evidence="2" id="KW-0732">Signal</keyword>
<keyword evidence="1" id="KW-0472">Membrane</keyword>
<protein>
    <submittedName>
        <fullName evidence="3">Uncharacterized protein</fullName>
    </submittedName>
</protein>
<keyword evidence="4" id="KW-1185">Reference proteome</keyword>
<keyword evidence="1" id="KW-0812">Transmembrane</keyword>
<dbReference type="Proteomes" id="UP000236655">
    <property type="component" value="Chromosome"/>
</dbReference>
<dbReference type="EMBL" id="CP024847">
    <property type="protein sequence ID" value="AUR52789.1"/>
    <property type="molecule type" value="Genomic_DNA"/>
</dbReference>
<feature type="signal peptide" evidence="2">
    <location>
        <begin position="1"/>
        <end position="18"/>
    </location>
</feature>
<evidence type="ECO:0000256" key="1">
    <source>
        <dbReference type="SAM" id="Phobius"/>
    </source>
</evidence>
<feature type="chain" id="PRO_5014457951" evidence="2">
    <location>
        <begin position="19"/>
        <end position="494"/>
    </location>
</feature>
<name>A0A2I7N8K7_9NEIS</name>
<gene>
    <name evidence="3" type="ORF">CUN60_10960</name>
</gene>
<proteinExistence type="predicted"/>
<evidence type="ECO:0000313" key="4">
    <source>
        <dbReference type="Proteomes" id="UP000236655"/>
    </source>
</evidence>
<sequence>MKKTLFLVLVAASYNSFAALGDAPSDSRRSVPITMRGNSLDFNFYNNTDCDVKIEASGSNSSNVMFFKYDLHMPQTISIPARQRICQDYAACNHEDSGRFSGKTFDEYMKYVDTLIKANKNIDVVSMDKYGMLLLNTATRYPFIDTYFKVIPIEKGYYENAINGIRQKYKITLSCPHYSATFDYKIDSKYDPEYAPASAANEVDLTNTIGASLTFIGGALAIFVASGPIGIAAGIFAVIGGAFWSYSAFNQMNGNIKPDYYTQFTRNISSVPLTVQGTLELQSNNQMARCISGECDYKNSDLMVLETKTSSGWSFKINSPTINNVPFGDISFNIDPTKYGVVNFVFNQCSITGGCTKATTPFNRYMSNESPSYTEEGGWFSKKKIRHDNQWIKLIDSQGKQIQVADDRYYHLQEDSEGFRIQLVESMIPNASNLSFYRADVVCSDQVIRSSTNGQIDDLRLWLYPKCNKGSYLNVFLLDKTHNAMIHYLSPIKQ</sequence>
<reference evidence="4" key="1">
    <citation type="submission" date="2017-11" db="EMBL/GenBank/DDBJ databases">
        <authorList>
            <person name="Chan K.G."/>
            <person name="Lee L.S."/>
        </authorList>
    </citation>
    <scope>NUCLEOTIDE SEQUENCE [LARGE SCALE GENOMIC DNA]</scope>
    <source>
        <strain evidence="4">DSM 100970</strain>
    </source>
</reference>
<feature type="transmembrane region" description="Helical" evidence="1">
    <location>
        <begin position="215"/>
        <end position="244"/>
    </location>
</feature>
<organism evidence="3 4">
    <name type="scientific">Aquella oligotrophica</name>
    <dbReference type="NCBI Taxonomy" id="2067065"/>
    <lineage>
        <taxon>Bacteria</taxon>
        <taxon>Pseudomonadati</taxon>
        <taxon>Pseudomonadota</taxon>
        <taxon>Betaproteobacteria</taxon>
        <taxon>Neisseriales</taxon>
        <taxon>Neisseriaceae</taxon>
        <taxon>Aquella</taxon>
    </lineage>
</organism>
<keyword evidence="1" id="KW-1133">Transmembrane helix</keyword>
<accession>A0A2I7N8K7</accession>
<dbReference type="AlphaFoldDB" id="A0A2I7N8K7"/>